<dbReference type="EMBL" id="QGLC01000018">
    <property type="protein sequence ID" value="RAL68990.1"/>
    <property type="molecule type" value="Genomic_DNA"/>
</dbReference>
<dbReference type="RefSeq" id="WP_011309954.1">
    <property type="nucleotide sequence ID" value="NZ_AP024514.1"/>
</dbReference>
<gene>
    <name evidence="3" type="ORF">C1G87_1474</name>
    <name evidence="2" type="ORF">Dm11a5_1471</name>
</gene>
<evidence type="ECO:0000313" key="4">
    <source>
        <dbReference type="Proteomes" id="UP000076394"/>
    </source>
</evidence>
<reference evidence="2 4" key="1">
    <citation type="submission" date="2015-03" db="EMBL/GenBank/DDBJ databases">
        <title>Genomic characterization of Dehalococcoides mccartyi strain 11a5, an unusal plasmid-containing chloroethene dechlorinator.</title>
        <authorList>
            <person name="Zhao S."/>
            <person name="Ding C."/>
            <person name="He J."/>
        </authorList>
    </citation>
    <scope>NUCLEOTIDE SEQUENCE [LARGE SCALE GENOMIC DNA]</scope>
    <source>
        <strain evidence="2 4">11a5</strain>
    </source>
</reference>
<dbReference type="PANTHER" id="PTHR33937:SF2">
    <property type="entry name" value="DINITROGENASE IRON-MOLYBDENUM COFACTOR BIOSYNTHESIS DOMAIN-CONTAINING PROTEIN"/>
    <property type="match status" value="1"/>
</dbReference>
<dbReference type="OMA" id="GPHMFED"/>
<evidence type="ECO:0000313" key="5">
    <source>
        <dbReference type="Proteomes" id="UP000249146"/>
    </source>
</evidence>
<dbReference type="OrthoDB" id="280278at2"/>
<feature type="domain" description="Dinitrogenase iron-molybdenum cofactor biosynthesis" evidence="1">
    <location>
        <begin position="9"/>
        <end position="120"/>
    </location>
</feature>
<dbReference type="PANTHER" id="PTHR33937">
    <property type="entry name" value="IRON-MOLYBDENUM PROTEIN-RELATED-RELATED"/>
    <property type="match status" value="1"/>
</dbReference>
<reference evidence="3 5" key="2">
    <citation type="submission" date="2018-05" db="EMBL/GenBank/DDBJ databases">
        <title>Draft genome sequences of Dehalococcoides mccartyi strains RC and KS.</title>
        <authorList>
            <person name="Higgins S.A."/>
            <person name="Padilla-Crespo E."/>
            <person name="Loeffler F.E."/>
        </authorList>
    </citation>
    <scope>NUCLEOTIDE SEQUENCE [LARGE SCALE GENOMIC DNA]</scope>
    <source>
        <strain evidence="3 5">RC</strain>
    </source>
</reference>
<sequence>MKIAVVTDDGKTICQHFGRAQYYLVASAEDGSVTGKEQRPKAGHHVAGMNHEHTHAAGACHGFNAHAQATHAGMVSNITDCQLVIAGGMGQGAQESLKQAGIAVHMTDVADIETALKLYLEGKLPNLTERLH</sequence>
<dbReference type="AlphaFoldDB" id="A0A142VDA3"/>
<protein>
    <submittedName>
        <fullName evidence="2">Dinitrogenase iron-molybdenum cofactor biosynthesis protein</fullName>
    </submittedName>
    <submittedName>
        <fullName evidence="3">Dinitrogenase iron-molybdenum cofactor family protein</fullName>
    </submittedName>
</protein>
<evidence type="ECO:0000313" key="3">
    <source>
        <dbReference type="EMBL" id="RAL68990.1"/>
    </source>
</evidence>
<dbReference type="SUPFAM" id="SSF53146">
    <property type="entry name" value="Nitrogenase accessory factor-like"/>
    <property type="match status" value="1"/>
</dbReference>
<dbReference type="EMBL" id="CP011127">
    <property type="protein sequence ID" value="AMU87297.1"/>
    <property type="molecule type" value="Genomic_DNA"/>
</dbReference>
<evidence type="ECO:0000259" key="1">
    <source>
        <dbReference type="Pfam" id="PF02579"/>
    </source>
</evidence>
<dbReference type="Gene3D" id="3.30.420.130">
    <property type="entry name" value="Dinitrogenase iron-molybdenum cofactor biosynthesis domain"/>
    <property type="match status" value="1"/>
</dbReference>
<evidence type="ECO:0000313" key="2">
    <source>
        <dbReference type="EMBL" id="AMU87297.1"/>
    </source>
</evidence>
<dbReference type="InterPro" id="IPR051840">
    <property type="entry name" value="NifX/NifY_domain"/>
</dbReference>
<dbReference type="Proteomes" id="UP000249146">
    <property type="component" value="Unassembled WGS sequence"/>
</dbReference>
<accession>A0A142VDA3</accession>
<dbReference type="Proteomes" id="UP000076394">
    <property type="component" value="Chromosome"/>
</dbReference>
<proteinExistence type="predicted"/>
<organism evidence="2 4">
    <name type="scientific">Dehalococcoides mccartyi</name>
    <dbReference type="NCBI Taxonomy" id="61435"/>
    <lineage>
        <taxon>Bacteria</taxon>
        <taxon>Bacillati</taxon>
        <taxon>Chloroflexota</taxon>
        <taxon>Dehalococcoidia</taxon>
        <taxon>Dehalococcoidales</taxon>
        <taxon>Dehalococcoidaceae</taxon>
        <taxon>Dehalococcoides</taxon>
    </lineage>
</organism>
<name>A0A142VDA3_9CHLR</name>
<dbReference type="InterPro" id="IPR003731">
    <property type="entry name" value="Di-Nase_FeMo-co_biosynth"/>
</dbReference>
<dbReference type="Pfam" id="PF02579">
    <property type="entry name" value="Nitro_FeMo-Co"/>
    <property type="match status" value="1"/>
</dbReference>
<dbReference type="InterPro" id="IPR036105">
    <property type="entry name" value="DiNase_FeMo-co_biosyn_sf"/>
</dbReference>
<dbReference type="PATRIC" id="fig|61435.8.peg.1464"/>